<dbReference type="Proteomes" id="UP000318571">
    <property type="component" value="Chromosome 7"/>
</dbReference>
<feature type="transmembrane region" description="Helical" evidence="17">
    <location>
        <begin position="208"/>
        <end position="229"/>
    </location>
</feature>
<evidence type="ECO:0000256" key="9">
    <source>
        <dbReference type="ARBA" id="ARBA00022771"/>
    </source>
</evidence>
<dbReference type="InterPro" id="IPR001841">
    <property type="entry name" value="Znf_RING"/>
</dbReference>
<evidence type="ECO:0000256" key="13">
    <source>
        <dbReference type="ARBA" id="ARBA00022989"/>
    </source>
</evidence>
<dbReference type="Gene3D" id="3.30.40.10">
    <property type="entry name" value="Zinc/RING finger domain, C3HC4 (zinc finger)"/>
    <property type="match status" value="1"/>
</dbReference>
<evidence type="ECO:0000256" key="8">
    <source>
        <dbReference type="ARBA" id="ARBA00022723"/>
    </source>
</evidence>
<keyword evidence="12" id="KW-0862">Zinc</keyword>
<dbReference type="OMA" id="PGMGAPF"/>
<feature type="compositionally biased region" description="Basic and acidic residues" evidence="16">
    <location>
        <begin position="702"/>
        <end position="711"/>
    </location>
</feature>
<feature type="compositionally biased region" description="Low complexity" evidence="16">
    <location>
        <begin position="457"/>
        <end position="477"/>
    </location>
</feature>
<keyword evidence="8" id="KW-0479">Metal-binding</keyword>
<comment type="catalytic activity">
    <reaction evidence="1">
        <text>S-ubiquitinyl-[E2 ubiquitin-conjugating enzyme]-L-cysteine + [acceptor protein]-L-lysine = [E2 ubiquitin-conjugating enzyme]-L-cysteine + N(6)-ubiquitinyl-[acceptor protein]-L-lysine.</text>
        <dbReference type="EC" id="2.3.2.27"/>
    </reaction>
</comment>
<keyword evidence="14 17" id="KW-0472">Membrane</keyword>
<comment type="caution">
    <text evidence="19">The sequence shown here is derived from an EMBL/GenBank/DDBJ whole genome shotgun (WGS) entry which is preliminary data.</text>
</comment>
<evidence type="ECO:0000256" key="6">
    <source>
        <dbReference type="ARBA" id="ARBA00022679"/>
    </source>
</evidence>
<dbReference type="InterPro" id="IPR057992">
    <property type="entry name" value="TPR_SYVN1_N"/>
</dbReference>
<dbReference type="InterPro" id="IPR050731">
    <property type="entry name" value="HRD1_E3_ubiq-ligases"/>
</dbReference>
<feature type="compositionally biased region" description="Basic and acidic residues" evidence="16">
    <location>
        <begin position="674"/>
        <end position="688"/>
    </location>
</feature>
<accession>A0A553P394</accession>
<evidence type="ECO:0000256" key="17">
    <source>
        <dbReference type="SAM" id="Phobius"/>
    </source>
</evidence>
<keyword evidence="13 17" id="KW-1133">Transmembrane helix</keyword>
<dbReference type="FunFam" id="3.30.40.10:FF:000088">
    <property type="entry name" value="E3 ubiquitin-protein ligase synoviolin"/>
    <property type="match status" value="1"/>
</dbReference>
<evidence type="ECO:0000256" key="11">
    <source>
        <dbReference type="ARBA" id="ARBA00022824"/>
    </source>
</evidence>
<evidence type="ECO:0000256" key="2">
    <source>
        <dbReference type="ARBA" id="ARBA00004477"/>
    </source>
</evidence>
<keyword evidence="9 15" id="KW-0863">Zinc-finger</keyword>
<feature type="domain" description="RING-type" evidence="18">
    <location>
        <begin position="327"/>
        <end position="368"/>
    </location>
</feature>
<dbReference type="AlphaFoldDB" id="A0A553P394"/>
<evidence type="ECO:0000313" key="19">
    <source>
        <dbReference type="EMBL" id="TRY72165.1"/>
    </source>
</evidence>
<dbReference type="UniPathway" id="UPA00143"/>
<dbReference type="PROSITE" id="PS50089">
    <property type="entry name" value="ZF_RING_2"/>
    <property type="match status" value="1"/>
</dbReference>
<dbReference type="Pfam" id="PF13639">
    <property type="entry name" value="zf-RING_2"/>
    <property type="match status" value="1"/>
</dbReference>
<protein>
    <recommendedName>
        <fullName evidence="5">RING-type E3 ubiquitin transferase</fullName>
        <ecNumber evidence="5">2.3.2.27</ecNumber>
    </recommendedName>
</protein>
<dbReference type="PANTHER" id="PTHR22763:SF184">
    <property type="entry name" value="E3 UBIQUITIN-PROTEIN LIGASE SYNOVIOLIN"/>
    <property type="match status" value="1"/>
</dbReference>
<comment type="subcellular location">
    <subcellularLocation>
        <location evidence="2">Endoplasmic reticulum membrane</location>
        <topology evidence="2">Multi-pass membrane protein</topology>
    </subcellularLocation>
</comment>
<feature type="transmembrane region" description="Helical" evidence="17">
    <location>
        <begin position="175"/>
        <end position="196"/>
    </location>
</feature>
<evidence type="ECO:0000256" key="14">
    <source>
        <dbReference type="ARBA" id="ARBA00023136"/>
    </source>
</evidence>
<evidence type="ECO:0000256" key="12">
    <source>
        <dbReference type="ARBA" id="ARBA00022833"/>
    </source>
</evidence>
<feature type="transmembrane region" description="Helical" evidence="17">
    <location>
        <begin position="249"/>
        <end position="271"/>
    </location>
</feature>
<feature type="transmembrane region" description="Helical" evidence="17">
    <location>
        <begin position="135"/>
        <end position="155"/>
    </location>
</feature>
<feature type="compositionally biased region" description="Low complexity" evidence="16">
    <location>
        <begin position="381"/>
        <end position="408"/>
    </location>
</feature>
<feature type="region of interest" description="Disordered" evidence="16">
    <location>
        <begin position="657"/>
        <end position="711"/>
    </location>
</feature>
<comment type="similarity">
    <text evidence="4">Belongs to the HRD1 family.</text>
</comment>
<evidence type="ECO:0000256" key="3">
    <source>
        <dbReference type="ARBA" id="ARBA00004906"/>
    </source>
</evidence>
<evidence type="ECO:0000256" key="5">
    <source>
        <dbReference type="ARBA" id="ARBA00012483"/>
    </source>
</evidence>
<feature type="compositionally biased region" description="Low complexity" evidence="16">
    <location>
        <begin position="563"/>
        <end position="603"/>
    </location>
</feature>
<feature type="compositionally biased region" description="Low complexity" evidence="16">
    <location>
        <begin position="661"/>
        <end position="671"/>
    </location>
</feature>
<keyword evidence="10" id="KW-0833">Ubl conjugation pathway</keyword>
<dbReference type="GO" id="GO:0005789">
    <property type="term" value="C:endoplasmic reticulum membrane"/>
    <property type="evidence" value="ECO:0007669"/>
    <property type="project" value="UniProtKB-SubCell"/>
</dbReference>
<evidence type="ECO:0000259" key="18">
    <source>
        <dbReference type="PROSITE" id="PS50089"/>
    </source>
</evidence>
<feature type="compositionally biased region" description="Low complexity" evidence="16">
    <location>
        <begin position="8"/>
        <end position="18"/>
    </location>
</feature>
<evidence type="ECO:0000313" key="20">
    <source>
        <dbReference type="Proteomes" id="UP000318571"/>
    </source>
</evidence>
<dbReference type="CDD" id="cd16479">
    <property type="entry name" value="RING-H2_synoviolin"/>
    <property type="match status" value="1"/>
</dbReference>
<keyword evidence="6" id="KW-0808">Transferase</keyword>
<evidence type="ECO:0000256" key="7">
    <source>
        <dbReference type="ARBA" id="ARBA00022692"/>
    </source>
</evidence>
<dbReference type="InterPro" id="IPR013083">
    <property type="entry name" value="Znf_RING/FYVE/PHD"/>
</dbReference>
<dbReference type="PANTHER" id="PTHR22763">
    <property type="entry name" value="RING ZINC FINGER PROTEIN"/>
    <property type="match status" value="1"/>
</dbReference>
<evidence type="ECO:0000256" key="10">
    <source>
        <dbReference type="ARBA" id="ARBA00022786"/>
    </source>
</evidence>
<gene>
    <name evidence="19" type="ORF">TCAL_09055</name>
</gene>
<keyword evidence="7 17" id="KW-0812">Transmembrane</keyword>
<dbReference type="GO" id="GO:0036503">
    <property type="term" value="P:ERAD pathway"/>
    <property type="evidence" value="ECO:0007669"/>
    <property type="project" value="TreeGrafter"/>
</dbReference>
<dbReference type="SMART" id="SM00184">
    <property type="entry name" value="RING"/>
    <property type="match status" value="1"/>
</dbReference>
<name>A0A553P394_TIGCA</name>
<organism evidence="19 20">
    <name type="scientific">Tigriopus californicus</name>
    <name type="common">Marine copepod</name>
    <dbReference type="NCBI Taxonomy" id="6832"/>
    <lineage>
        <taxon>Eukaryota</taxon>
        <taxon>Metazoa</taxon>
        <taxon>Ecdysozoa</taxon>
        <taxon>Arthropoda</taxon>
        <taxon>Crustacea</taxon>
        <taxon>Multicrustacea</taxon>
        <taxon>Hexanauplia</taxon>
        <taxon>Copepoda</taxon>
        <taxon>Harpacticoida</taxon>
        <taxon>Harpacticidae</taxon>
        <taxon>Tigriopus</taxon>
    </lineage>
</organism>
<feature type="region of interest" description="Disordered" evidence="16">
    <location>
        <begin position="1"/>
        <end position="31"/>
    </location>
</feature>
<dbReference type="STRING" id="6832.A0A553P394"/>
<dbReference type="GO" id="GO:0008270">
    <property type="term" value="F:zinc ion binding"/>
    <property type="evidence" value="ECO:0007669"/>
    <property type="project" value="UniProtKB-KW"/>
</dbReference>
<dbReference type="GO" id="GO:0061630">
    <property type="term" value="F:ubiquitin protein ligase activity"/>
    <property type="evidence" value="ECO:0007669"/>
    <property type="project" value="UniProtKB-EC"/>
</dbReference>
<evidence type="ECO:0000256" key="1">
    <source>
        <dbReference type="ARBA" id="ARBA00000900"/>
    </source>
</evidence>
<dbReference type="EC" id="2.3.2.27" evidence="5"/>
<dbReference type="InterPro" id="IPR058051">
    <property type="entry name" value="Znf_RING_synoviolin"/>
</dbReference>
<comment type="pathway">
    <text evidence="3">Protein modification; protein ubiquitination.</text>
</comment>
<evidence type="ECO:0000256" key="4">
    <source>
        <dbReference type="ARBA" id="ARBA00010089"/>
    </source>
</evidence>
<dbReference type="SUPFAM" id="SSF57850">
    <property type="entry name" value="RING/U-box"/>
    <property type="match status" value="1"/>
</dbReference>
<feature type="region of interest" description="Disordered" evidence="16">
    <location>
        <begin position="376"/>
        <end position="478"/>
    </location>
</feature>
<dbReference type="GO" id="GO:0043161">
    <property type="term" value="P:proteasome-mediated ubiquitin-dependent protein catabolic process"/>
    <property type="evidence" value="ECO:0007669"/>
    <property type="project" value="TreeGrafter"/>
</dbReference>
<feature type="transmembrane region" description="Helical" evidence="17">
    <location>
        <begin position="80"/>
        <end position="97"/>
    </location>
</feature>
<dbReference type="EMBL" id="VCGU01000008">
    <property type="protein sequence ID" value="TRY72165.1"/>
    <property type="molecule type" value="Genomic_DNA"/>
</dbReference>
<dbReference type="Pfam" id="PF25563">
    <property type="entry name" value="TPR_SYVN1_N"/>
    <property type="match status" value="1"/>
</dbReference>
<feature type="region of interest" description="Disordered" evidence="16">
    <location>
        <begin position="561"/>
        <end position="603"/>
    </location>
</feature>
<proteinExistence type="inferred from homology"/>
<reference evidence="19 20" key="1">
    <citation type="journal article" date="2018" name="Nat. Ecol. Evol.">
        <title>Genomic signatures of mitonuclear coevolution across populations of Tigriopus californicus.</title>
        <authorList>
            <person name="Barreto F.S."/>
            <person name="Watson E.T."/>
            <person name="Lima T.G."/>
            <person name="Willett C.S."/>
            <person name="Edmands S."/>
            <person name="Li W."/>
            <person name="Burton R.S."/>
        </authorList>
    </citation>
    <scope>NUCLEOTIDE SEQUENCE [LARGE SCALE GENOMIC DNA]</scope>
    <source>
        <strain evidence="19 20">San Diego</strain>
    </source>
</reference>
<dbReference type="OrthoDB" id="7759664at2759"/>
<feature type="transmembrane region" description="Helical" evidence="17">
    <location>
        <begin position="40"/>
        <end position="60"/>
    </location>
</feature>
<keyword evidence="20" id="KW-1185">Reference proteome</keyword>
<keyword evidence="11" id="KW-0256">Endoplasmic reticulum</keyword>
<sequence>MNIGVENAAPRPAPRAGAPAPPAPGGPPSMSSSVWQRLRSVLLMLCSFGLTGLVLANAYYQRQQFYPSVVYITKSNPSMAVIYVQSFVFVILFGKLVRKIFFGQLRAAEVERLVESFWYVFTETGLTFTMFRDDISPNFVVFFTILVFLKIFHWLTEDRVDYMEQSPNITVLFHIRMVSLMIILASVDIQLIAYAYTSTVSKGPSVQLVFAFEYAILLTILTTTAIKYVLHVIDLYGENPWEDKAVFMLYTEVVIGFIKSLLYMIFVFILVRTHTFPVFAFRPMYQTLKSFKRAFNGVLLSRRAIHVMNTCYPNATPEELANTDNVCIICREEMNTNTITKKLPCNHIFHKSCLRSWFQRQQTCPTCRLEVLEAPGQNRTNPAGVNNNNNNNNNANSGNNNNNQGAQQQPRPGQFPMFDPNMFMQGRLPFPMPPFPGVNNVGGQPGRPGAAAPPRPTTTQPSASATTTTGPPGAASMTPPPFFPMPPFFGAPFGVPPPLPPVNFAGLTDDELRAMEGQERQNVEARVRCLRNIQILLDAAVMEMQQYSSVAARLQPGVPSFPTTSTATQSSTTTTSATQSTTSTVSSSSGSVSNVTTSTSSTTYSLLGARPRVVAPNPSLEKEAEAVIAKMDAKTSHERKQEDPAIDPERVLSTLQDELLSSPSTSSASPARNIDSRPSRNEEQDEIRRRRLALFEQQAQKENAEESKKSN</sequence>
<evidence type="ECO:0000256" key="15">
    <source>
        <dbReference type="PROSITE-ProRule" id="PRU00175"/>
    </source>
</evidence>
<dbReference type="GO" id="GO:0016567">
    <property type="term" value="P:protein ubiquitination"/>
    <property type="evidence" value="ECO:0007669"/>
    <property type="project" value="UniProtKB-UniPathway"/>
</dbReference>
<evidence type="ECO:0000256" key="16">
    <source>
        <dbReference type="SAM" id="MobiDB-lite"/>
    </source>
</evidence>